<sequence length="97" mass="10732">MIQTMKKLSLIVLMSAPLTACFIGSFGPLPMDVNRKNEYLEYPWGGIVKDCQGKALGAADSPWTQAFWDYNHLPHGTIDFVCVDGKAYLPGQQPKAK</sequence>
<comment type="caution">
    <text evidence="1">The sequence shown here is derived from an EMBL/GenBank/DDBJ whole genome shotgun (WGS) entry which is preliminary data.</text>
</comment>
<dbReference type="STRING" id="632955.GCA_000829675_00032"/>
<organism evidence="1 2">
    <name type="scientific">Acinetobacter rudis CIP 110305</name>
    <dbReference type="NCBI Taxonomy" id="421052"/>
    <lineage>
        <taxon>Bacteria</taxon>
        <taxon>Pseudomonadati</taxon>
        <taxon>Pseudomonadota</taxon>
        <taxon>Gammaproteobacteria</taxon>
        <taxon>Moraxellales</taxon>
        <taxon>Moraxellaceae</taxon>
        <taxon>Acinetobacter</taxon>
    </lineage>
</organism>
<dbReference type="HOGENOM" id="CLU_2379668_0_0_6"/>
<protein>
    <submittedName>
        <fullName evidence="1">Uncharacterized protein</fullName>
    </submittedName>
</protein>
<dbReference type="EMBL" id="ATGI01000018">
    <property type="protein sequence ID" value="EPF74537.1"/>
    <property type="molecule type" value="Genomic_DNA"/>
</dbReference>
<keyword evidence="2" id="KW-1185">Reference proteome</keyword>
<dbReference type="PATRIC" id="fig|421052.3.peg.1534"/>
<dbReference type="Proteomes" id="UP000014568">
    <property type="component" value="Unassembled WGS sequence"/>
</dbReference>
<name>S3N3Z8_9GAMM</name>
<proteinExistence type="predicted"/>
<evidence type="ECO:0000313" key="1">
    <source>
        <dbReference type="EMBL" id="EPF74537.1"/>
    </source>
</evidence>
<gene>
    <name evidence="1" type="ORF">F945_01576</name>
</gene>
<reference evidence="1 2" key="1">
    <citation type="submission" date="2013-06" db="EMBL/GenBank/DDBJ databases">
        <title>The Genome Sequence of Acinetobacter rudis CIP 110305.</title>
        <authorList>
            <consortium name="The Broad Institute Genome Sequencing Platform"/>
            <consortium name="The Broad Institute Genome Sequencing Center for Infectious Disease"/>
            <person name="Cerqueira G."/>
            <person name="Feldgarden M."/>
            <person name="Courvalin P."/>
            <person name="Perichon B."/>
            <person name="Grillot-Courvalin C."/>
            <person name="Clermont D."/>
            <person name="Rocha E."/>
            <person name="Yoon E.-J."/>
            <person name="Nemec A."/>
            <person name="Young S.K."/>
            <person name="Zeng Q."/>
            <person name="Gargeya S."/>
            <person name="Fitzgerald M."/>
            <person name="Abouelleil A."/>
            <person name="Alvarado L."/>
            <person name="Berlin A.M."/>
            <person name="Chapman S.B."/>
            <person name="Dewar J."/>
            <person name="Goldberg J."/>
            <person name="Griggs A."/>
            <person name="Gujja S."/>
            <person name="Hansen M."/>
            <person name="Howarth C."/>
            <person name="Imamovic A."/>
            <person name="Larimer J."/>
            <person name="McCowan C."/>
            <person name="Murphy C."/>
            <person name="Pearson M."/>
            <person name="Priest M."/>
            <person name="Roberts A."/>
            <person name="Saif S."/>
            <person name="Shea T."/>
            <person name="Sykes S."/>
            <person name="Wortman J."/>
            <person name="Nusbaum C."/>
            <person name="Birren B."/>
        </authorList>
    </citation>
    <scope>NUCLEOTIDE SEQUENCE [LARGE SCALE GENOMIC DNA]</scope>
    <source>
        <strain evidence="1 2">CIP 110305</strain>
    </source>
</reference>
<dbReference type="AlphaFoldDB" id="S3N3Z8"/>
<evidence type="ECO:0000313" key="2">
    <source>
        <dbReference type="Proteomes" id="UP000014568"/>
    </source>
</evidence>
<accession>S3N3Z8</accession>